<evidence type="ECO:0000256" key="8">
    <source>
        <dbReference type="ARBA" id="ARBA00042721"/>
    </source>
</evidence>
<dbReference type="InterPro" id="IPR052473">
    <property type="entry name" value="mtLSU_mL53"/>
</dbReference>
<proteinExistence type="evidence at transcript level"/>
<dbReference type="PANTHER" id="PTHR33618">
    <property type="entry name" value="39S RIBOSOMAL PROTEIN L53, MITOCHONDRIAL"/>
    <property type="match status" value="1"/>
</dbReference>
<evidence type="ECO:0000256" key="4">
    <source>
        <dbReference type="ARBA" id="ARBA00022980"/>
    </source>
</evidence>
<reference evidence="9" key="1">
    <citation type="journal article" date="2008" name="BMC Genomics">
        <title>A conifer genomics resource of 200,000 spruce (Picea spp.) ESTs and 6,464 high-quality, sequence-finished full-length cDNAs for Sitka spruce (Picea sitchensis).</title>
        <authorList>
            <person name="Ralph S.G."/>
            <person name="Chun H.J."/>
            <person name="Kolosova N."/>
            <person name="Cooper D."/>
            <person name="Oddy C."/>
            <person name="Ritland C.E."/>
            <person name="Kirkpatrick R."/>
            <person name="Moore R."/>
            <person name="Barber S."/>
            <person name="Holt R.A."/>
            <person name="Jones S.J."/>
            <person name="Marra M.A."/>
            <person name="Douglas C.J."/>
            <person name="Ritland K."/>
            <person name="Bohlmann J."/>
        </authorList>
    </citation>
    <scope>NUCLEOTIDE SEQUENCE</scope>
    <source>
        <tissue evidence="9">Bark</tissue>
    </source>
</reference>
<comment type="similarity">
    <text evidence="2">Belongs to the mitochondrion-specific ribosomal protein mL53 family.</text>
</comment>
<name>A9NMB1_PICSI</name>
<dbReference type="OMA" id="DQNAHPP"/>
<keyword evidence="6" id="KW-0687">Ribonucleoprotein</keyword>
<dbReference type="Pfam" id="PF10780">
    <property type="entry name" value="MRP_L53"/>
    <property type="match status" value="1"/>
</dbReference>
<dbReference type="PANTHER" id="PTHR33618:SF1">
    <property type="entry name" value="LARGE RIBOSOMAL SUBUNIT PROTEIN ML53"/>
    <property type="match status" value="1"/>
</dbReference>
<accession>A9NMB1</accession>
<sequence>MLKFLSKVKIEFNAYDTRSASALEFLAQCNSIKAKESNPNCQITVKRRTDDHHPQITVTFSNGVEEVIDGSKTAAQAIRKTILEKGQALETQQMFKEAGQSWPVVIPEEELHQTAKPTKARKAQDK</sequence>
<evidence type="ECO:0000256" key="3">
    <source>
        <dbReference type="ARBA" id="ARBA00022946"/>
    </source>
</evidence>
<dbReference type="AlphaFoldDB" id="A9NMB1"/>
<evidence type="ECO:0000256" key="7">
    <source>
        <dbReference type="ARBA" id="ARBA00035180"/>
    </source>
</evidence>
<evidence type="ECO:0000256" key="1">
    <source>
        <dbReference type="ARBA" id="ARBA00004173"/>
    </source>
</evidence>
<keyword evidence="5" id="KW-0496">Mitochondrion</keyword>
<evidence type="ECO:0000256" key="6">
    <source>
        <dbReference type="ARBA" id="ARBA00023274"/>
    </source>
</evidence>
<keyword evidence="3" id="KW-0809">Transit peptide</keyword>
<protein>
    <recommendedName>
        <fullName evidence="7">Large ribosomal subunit protein mL53</fullName>
    </recommendedName>
    <alternativeName>
        <fullName evidence="8">39S ribosomal protein L53, mitochondrial</fullName>
    </alternativeName>
</protein>
<dbReference type="GO" id="GO:0005762">
    <property type="term" value="C:mitochondrial large ribosomal subunit"/>
    <property type="evidence" value="ECO:0007669"/>
    <property type="project" value="TreeGrafter"/>
</dbReference>
<evidence type="ECO:0000313" key="9">
    <source>
        <dbReference type="EMBL" id="ABK21772.1"/>
    </source>
</evidence>
<dbReference type="Gene3D" id="3.40.30.10">
    <property type="entry name" value="Glutaredoxin"/>
    <property type="match status" value="1"/>
</dbReference>
<evidence type="ECO:0000256" key="5">
    <source>
        <dbReference type="ARBA" id="ARBA00023128"/>
    </source>
</evidence>
<dbReference type="InterPro" id="IPR019716">
    <property type="entry name" value="Ribosomal_mL53"/>
</dbReference>
<evidence type="ECO:0000256" key="2">
    <source>
        <dbReference type="ARBA" id="ARBA00005557"/>
    </source>
</evidence>
<comment type="subcellular location">
    <subcellularLocation>
        <location evidence="1">Mitochondrion</location>
    </subcellularLocation>
</comment>
<keyword evidence="4" id="KW-0689">Ribosomal protein</keyword>
<organism evidence="9">
    <name type="scientific">Picea sitchensis</name>
    <name type="common">Sitka spruce</name>
    <name type="synonym">Pinus sitchensis</name>
    <dbReference type="NCBI Taxonomy" id="3332"/>
    <lineage>
        <taxon>Eukaryota</taxon>
        <taxon>Viridiplantae</taxon>
        <taxon>Streptophyta</taxon>
        <taxon>Embryophyta</taxon>
        <taxon>Tracheophyta</taxon>
        <taxon>Spermatophyta</taxon>
        <taxon>Pinopsida</taxon>
        <taxon>Pinidae</taxon>
        <taxon>Conifers I</taxon>
        <taxon>Pinales</taxon>
        <taxon>Pinaceae</taxon>
        <taxon>Picea</taxon>
    </lineage>
</organism>
<dbReference type="SUPFAM" id="SSF52833">
    <property type="entry name" value="Thioredoxin-like"/>
    <property type="match status" value="1"/>
</dbReference>
<dbReference type="EMBL" id="EF087113">
    <property type="protein sequence ID" value="ABK26368.1"/>
    <property type="molecule type" value="mRNA"/>
</dbReference>
<dbReference type="EMBL" id="EF082412">
    <property type="protein sequence ID" value="ABK21772.1"/>
    <property type="molecule type" value="mRNA"/>
</dbReference>
<dbReference type="InterPro" id="IPR036249">
    <property type="entry name" value="Thioredoxin-like_sf"/>
</dbReference>